<evidence type="ECO:0000313" key="13">
    <source>
        <dbReference type="Proteomes" id="UP000198424"/>
    </source>
</evidence>
<dbReference type="Pfam" id="PF12805">
    <property type="entry name" value="FUSC-like"/>
    <property type="match status" value="1"/>
</dbReference>
<evidence type="ECO:0000256" key="5">
    <source>
        <dbReference type="ARBA" id="ARBA00023136"/>
    </source>
</evidence>
<dbReference type="GO" id="GO:0005886">
    <property type="term" value="C:plasma membrane"/>
    <property type="evidence" value="ECO:0007669"/>
    <property type="project" value="UniProtKB-SubCell"/>
</dbReference>
<comment type="similarity">
    <text evidence="6">Belongs to the YccS/YhfK family.</text>
</comment>
<gene>
    <name evidence="11" type="ORF">B0A62_08585</name>
    <name evidence="10" type="ORF">IW20_09590</name>
</gene>
<comment type="subcellular location">
    <subcellularLocation>
        <location evidence="1">Cell membrane</location>
        <topology evidence="1">Multi-pass membrane protein</topology>
    </subcellularLocation>
</comment>
<dbReference type="InterPro" id="IPR032692">
    <property type="entry name" value="YccS_N"/>
</dbReference>
<proteinExistence type="inferred from homology"/>
<evidence type="ECO:0000313" key="11">
    <source>
        <dbReference type="EMBL" id="OXA95355.1"/>
    </source>
</evidence>
<feature type="transmembrane region" description="Helical" evidence="7">
    <location>
        <begin position="141"/>
        <end position="159"/>
    </location>
</feature>
<feature type="transmembrane region" description="Helical" evidence="7">
    <location>
        <begin position="486"/>
        <end position="505"/>
    </location>
</feature>
<dbReference type="Proteomes" id="UP000028712">
    <property type="component" value="Unassembled WGS sequence"/>
</dbReference>
<feature type="domain" description="Integral membrane bound transporter" evidence="9">
    <location>
        <begin position="408"/>
        <end position="529"/>
    </location>
</feature>
<accession>A0A086AJ65</accession>
<keyword evidence="4 7" id="KW-1133">Transmembrane helix</keyword>
<dbReference type="Pfam" id="PF13515">
    <property type="entry name" value="FUSC_2"/>
    <property type="match status" value="1"/>
</dbReference>
<feature type="transmembrane region" description="Helical" evidence="7">
    <location>
        <begin position="63"/>
        <end position="82"/>
    </location>
</feature>
<keyword evidence="5 7" id="KW-0472">Membrane</keyword>
<dbReference type="PANTHER" id="PTHR30509:SF8">
    <property type="entry name" value="INNER MEMBRANE PROTEIN YCCS"/>
    <property type="match status" value="1"/>
</dbReference>
<evidence type="ECO:0000256" key="2">
    <source>
        <dbReference type="ARBA" id="ARBA00022475"/>
    </source>
</evidence>
<keyword evidence="13" id="KW-1185">Reference proteome</keyword>
<name>A0A086AJ65_FLAHY</name>
<evidence type="ECO:0000313" key="10">
    <source>
        <dbReference type="EMBL" id="KFF16729.1"/>
    </source>
</evidence>
<dbReference type="STRING" id="991.IW20_09590"/>
<dbReference type="InterPro" id="IPR049453">
    <property type="entry name" value="Memb_transporter_dom"/>
</dbReference>
<evidence type="ECO:0000259" key="9">
    <source>
        <dbReference type="Pfam" id="PF13515"/>
    </source>
</evidence>
<protein>
    <submittedName>
        <fullName evidence="11">FUSC family protein</fullName>
    </submittedName>
    <submittedName>
        <fullName evidence="10">Membrane protein</fullName>
    </submittedName>
</protein>
<evidence type="ECO:0000256" key="3">
    <source>
        <dbReference type="ARBA" id="ARBA00022692"/>
    </source>
</evidence>
<reference evidence="11 13" key="2">
    <citation type="submission" date="2016-11" db="EMBL/GenBank/DDBJ databases">
        <title>Whole genomes of Flavobacteriaceae.</title>
        <authorList>
            <person name="Stine C."/>
            <person name="Li C."/>
            <person name="Tadesse D."/>
        </authorList>
    </citation>
    <scope>NUCLEOTIDE SEQUENCE [LARGE SCALE GENOMIC DNA]</scope>
    <source>
        <strain evidence="11 13">ATCC 29551</strain>
    </source>
</reference>
<dbReference type="EMBL" id="JPRM01000013">
    <property type="protein sequence ID" value="KFF16729.1"/>
    <property type="molecule type" value="Genomic_DNA"/>
</dbReference>
<feature type="domain" description="Integral membrane protein YccS N-terminal" evidence="8">
    <location>
        <begin position="67"/>
        <end position="335"/>
    </location>
</feature>
<feature type="transmembrane region" description="Helical" evidence="7">
    <location>
        <begin position="88"/>
        <end position="106"/>
    </location>
</feature>
<dbReference type="PANTHER" id="PTHR30509">
    <property type="entry name" value="P-HYDROXYBENZOIC ACID EFFLUX PUMP SUBUNIT-RELATED"/>
    <property type="match status" value="1"/>
</dbReference>
<organism evidence="10 12">
    <name type="scientific">Flavobacterium hydatis</name>
    <name type="common">Cytophaga aquatilis</name>
    <dbReference type="NCBI Taxonomy" id="991"/>
    <lineage>
        <taxon>Bacteria</taxon>
        <taxon>Pseudomonadati</taxon>
        <taxon>Bacteroidota</taxon>
        <taxon>Flavobacteriia</taxon>
        <taxon>Flavobacteriales</taxon>
        <taxon>Flavobacteriaceae</taxon>
        <taxon>Flavobacterium</taxon>
    </lineage>
</organism>
<evidence type="ECO:0000313" key="12">
    <source>
        <dbReference type="Proteomes" id="UP000028712"/>
    </source>
</evidence>
<dbReference type="AlphaFoldDB" id="A0A086AJ65"/>
<feature type="transmembrane region" description="Helical" evidence="7">
    <location>
        <begin position="517"/>
        <end position="535"/>
    </location>
</feature>
<feature type="transmembrane region" description="Helical" evidence="7">
    <location>
        <begin position="449"/>
        <end position="480"/>
    </location>
</feature>
<evidence type="ECO:0000256" key="1">
    <source>
        <dbReference type="ARBA" id="ARBA00004651"/>
    </source>
</evidence>
<dbReference type="OrthoDB" id="8670769at2"/>
<feature type="transmembrane region" description="Helical" evidence="7">
    <location>
        <begin position="20"/>
        <end position="51"/>
    </location>
</feature>
<dbReference type="eggNOG" id="COG1289">
    <property type="taxonomic scope" value="Bacteria"/>
</dbReference>
<comment type="caution">
    <text evidence="10">The sequence shown here is derived from an EMBL/GenBank/DDBJ whole genome shotgun (WGS) entry which is preliminary data.</text>
</comment>
<keyword evidence="3 7" id="KW-0812">Transmembrane</keyword>
<reference evidence="10 12" key="1">
    <citation type="submission" date="2014-07" db="EMBL/GenBank/DDBJ databases">
        <title>Genome of Flavobacterium hydatis DSM 2063.</title>
        <authorList>
            <person name="Pipes S.E."/>
            <person name="Stropko S.J."/>
            <person name="Newman J.D."/>
        </authorList>
    </citation>
    <scope>NUCLEOTIDE SEQUENCE [LARGE SCALE GENOMIC DNA]</scope>
    <source>
        <strain evidence="10 12">DSM 2063</strain>
    </source>
</reference>
<dbReference type="RefSeq" id="WP_035621246.1">
    <property type="nucleotide sequence ID" value="NZ_JBEWQG010000006.1"/>
</dbReference>
<evidence type="ECO:0000259" key="8">
    <source>
        <dbReference type="Pfam" id="PF12805"/>
    </source>
</evidence>
<evidence type="ECO:0000256" key="6">
    <source>
        <dbReference type="ARBA" id="ARBA00043993"/>
    </source>
</evidence>
<sequence length="742" mass="84829">MLDRIVKFTDSTSFTNASKVTIASVVPVLFFNFLGYFEIGFTIALGAFYTYPSDIPSNLKHKIKGIVVTALIVSGVNLLVNLVYPFPWLFYPFLGILLFLSSMISVYGQRATMASFSALLSISLSFAHLHEGWEAVLHSSYIFAGGLFYLIVSLIFHYIKPYRYIELQTADGIRLTAKYLKLRGDLWNPEADRKKIIEKQLHLQVELNQIHENLRQVLIGNRATSGDSSQNRKMLIVFITLVEIQELALSTSFDHDKLHKKFSEHPEVLRSYQNLAYKLASTLKKLSKSVHKASKYISINDLKKELDGLQSAIDAYQNNLGKIDASEGVWMLTNMLKYAQKQVEKIKIVEMAFSLAIKSFDFKDKDKELEKFLTPQYYPIRTLIENFSFSSTFFRHSLRLTITIMAGFIIGKLLPFQNVYWILLTIVVIMRPGYGLTKERSYNRVIGTILGGLIAFGIVSLVHNHVAISIFAIVCMLIGISFTQSNYKVSTTLVTMYVVFVYGILTPNILEVIQFRILDSLVGATLAFLANYYLWPAWEFLNAASFLEKSIEANRNYLREIAEYYNKKGTLPTSYRLARKNAFIEIGNLMTSFQRMVQEPKSKQKQLPQINKLAVLNHSLLSSSASLGTYIQSHKTTSASESFNFVIDVVVYNLNYSIAILRHESTAEYKNKDINKEQLTFHFEELKRKNFSRLENDNELDDSARETKMQEAQLVIEQLIWMTDLTEKIVTITKEFIAQNPD</sequence>
<dbReference type="Proteomes" id="UP000198424">
    <property type="component" value="Unassembled WGS sequence"/>
</dbReference>
<evidence type="ECO:0000256" key="7">
    <source>
        <dbReference type="SAM" id="Phobius"/>
    </source>
</evidence>
<keyword evidence="2" id="KW-1003">Cell membrane</keyword>
<dbReference type="EMBL" id="MUGY01000007">
    <property type="protein sequence ID" value="OXA95355.1"/>
    <property type="molecule type" value="Genomic_DNA"/>
</dbReference>
<evidence type="ECO:0000256" key="4">
    <source>
        <dbReference type="ARBA" id="ARBA00022989"/>
    </source>
</evidence>